<comment type="caution">
    <text evidence="1">The sequence shown here is derived from an EMBL/GenBank/DDBJ whole genome shotgun (WGS) entry which is preliminary data.</text>
</comment>
<dbReference type="EMBL" id="MPUH01001617">
    <property type="protein sequence ID" value="OMJ66859.1"/>
    <property type="molecule type" value="Genomic_DNA"/>
</dbReference>
<dbReference type="OrthoDB" id="321559at2759"/>
<proteinExistence type="predicted"/>
<reference evidence="1 2" key="1">
    <citation type="submission" date="2016-11" db="EMBL/GenBank/DDBJ databases">
        <title>The macronuclear genome of Stentor coeruleus: a giant cell with tiny introns.</title>
        <authorList>
            <person name="Slabodnick M."/>
            <person name="Ruby J.G."/>
            <person name="Reiff S.B."/>
            <person name="Swart E.C."/>
            <person name="Gosai S."/>
            <person name="Prabakaran S."/>
            <person name="Witkowska E."/>
            <person name="Larue G.E."/>
            <person name="Fisher S."/>
            <person name="Freeman R.M."/>
            <person name="Gunawardena J."/>
            <person name="Chu W."/>
            <person name="Stover N.A."/>
            <person name="Gregory B.D."/>
            <person name="Nowacki M."/>
            <person name="Derisi J."/>
            <person name="Roy S.W."/>
            <person name="Marshall W.F."/>
            <person name="Sood P."/>
        </authorList>
    </citation>
    <scope>NUCLEOTIDE SEQUENCE [LARGE SCALE GENOMIC DNA]</scope>
    <source>
        <strain evidence="1">WM001</strain>
    </source>
</reference>
<organism evidence="1 2">
    <name type="scientific">Stentor coeruleus</name>
    <dbReference type="NCBI Taxonomy" id="5963"/>
    <lineage>
        <taxon>Eukaryota</taxon>
        <taxon>Sar</taxon>
        <taxon>Alveolata</taxon>
        <taxon>Ciliophora</taxon>
        <taxon>Postciliodesmatophora</taxon>
        <taxon>Heterotrichea</taxon>
        <taxon>Heterotrichida</taxon>
        <taxon>Stentoridae</taxon>
        <taxon>Stentor</taxon>
    </lineage>
</organism>
<keyword evidence="2" id="KW-1185">Reference proteome</keyword>
<dbReference type="AlphaFoldDB" id="A0A1R2AQU5"/>
<accession>A0A1R2AQU5</accession>
<gene>
    <name evidence="1" type="ORF">SteCoe_36156</name>
</gene>
<evidence type="ECO:0000313" key="2">
    <source>
        <dbReference type="Proteomes" id="UP000187209"/>
    </source>
</evidence>
<name>A0A1R2AQU5_9CILI</name>
<dbReference type="Proteomes" id="UP000187209">
    <property type="component" value="Unassembled WGS sequence"/>
</dbReference>
<sequence length="263" mass="29659">MGNCMSEKSGHKKHKIKLNIKWTGIYDVDELFRAAAAPLQNLHDLSTSVKKSSKAFRRATFTHVVVGCTTIDSIYGMMYVFSANFDGAVKNLHFKVIDEPPYLAIKKKKLPQDIVVIYEAWEAFAQAIYSVPGSIRDLQPQIQALIEESKEFPDKAQQICRNNNLGLVEMAKATKRISKNVSKIANGKKVIEETQKLIEETLRDIQGFGSSYETNKGQIETIGKKAKTENTLHPNGLIPKYWPDQNRIDMNLNLPPKPKPSKK</sequence>
<evidence type="ECO:0000313" key="1">
    <source>
        <dbReference type="EMBL" id="OMJ66859.1"/>
    </source>
</evidence>
<protein>
    <submittedName>
        <fullName evidence="1">Uncharacterized protein</fullName>
    </submittedName>
</protein>